<evidence type="ECO:0000313" key="5">
    <source>
        <dbReference type="Proteomes" id="UP001247307"/>
    </source>
</evidence>
<keyword evidence="2 4" id="KW-0808">Transferase</keyword>
<feature type="region of interest" description="Disordered" evidence="3">
    <location>
        <begin position="186"/>
        <end position="209"/>
    </location>
</feature>
<dbReference type="PANTHER" id="PTHR43542:SF1">
    <property type="entry name" value="METHYLTRANSFERASE"/>
    <property type="match status" value="1"/>
</dbReference>
<dbReference type="EC" id="2.1.1.171" evidence="4"/>
<dbReference type="InterPro" id="IPR004398">
    <property type="entry name" value="RNA_MeTrfase_RsmD"/>
</dbReference>
<evidence type="ECO:0000313" key="4">
    <source>
        <dbReference type="EMBL" id="MDR6892844.1"/>
    </source>
</evidence>
<organism evidence="4 5">
    <name type="scientific">Falsarthrobacter nasiphocae</name>
    <dbReference type="NCBI Taxonomy" id="189863"/>
    <lineage>
        <taxon>Bacteria</taxon>
        <taxon>Bacillati</taxon>
        <taxon>Actinomycetota</taxon>
        <taxon>Actinomycetes</taxon>
        <taxon>Micrococcales</taxon>
        <taxon>Micrococcaceae</taxon>
        <taxon>Falsarthrobacter</taxon>
    </lineage>
</organism>
<protein>
    <submittedName>
        <fullName evidence="4">16S rRNA (Guanine966-N2)-methyltransferase</fullName>
        <ecNumber evidence="4">2.1.1.171</ecNumber>
    </submittedName>
</protein>
<reference evidence="4" key="1">
    <citation type="submission" date="2023-07" db="EMBL/GenBank/DDBJ databases">
        <title>Sequencing the genomes of 1000 actinobacteria strains.</title>
        <authorList>
            <person name="Klenk H.-P."/>
        </authorList>
    </citation>
    <scope>NUCLEOTIDE SEQUENCE</scope>
    <source>
        <strain evidence="4">DSM 13988</strain>
    </source>
</reference>
<dbReference type="InterPro" id="IPR029063">
    <property type="entry name" value="SAM-dependent_MTases_sf"/>
</dbReference>
<dbReference type="Gene3D" id="3.40.50.150">
    <property type="entry name" value="Vaccinia Virus protein VP39"/>
    <property type="match status" value="1"/>
</dbReference>
<keyword evidence="5" id="KW-1185">Reference proteome</keyword>
<dbReference type="PIRSF" id="PIRSF004553">
    <property type="entry name" value="CHP00095"/>
    <property type="match status" value="1"/>
</dbReference>
<dbReference type="Proteomes" id="UP001247307">
    <property type="component" value="Unassembled WGS sequence"/>
</dbReference>
<dbReference type="Pfam" id="PF03602">
    <property type="entry name" value="Cons_hypoth95"/>
    <property type="match status" value="1"/>
</dbReference>
<feature type="compositionally biased region" description="Basic and acidic residues" evidence="3">
    <location>
        <begin position="196"/>
        <end position="209"/>
    </location>
</feature>
<dbReference type="CDD" id="cd02440">
    <property type="entry name" value="AdoMet_MTases"/>
    <property type="match status" value="1"/>
</dbReference>
<keyword evidence="1 4" id="KW-0489">Methyltransferase</keyword>
<name>A0AAE3YG73_9MICC</name>
<dbReference type="AlphaFoldDB" id="A0AAE3YG73"/>
<accession>A0AAE3YG73</accession>
<evidence type="ECO:0000256" key="2">
    <source>
        <dbReference type="ARBA" id="ARBA00022679"/>
    </source>
</evidence>
<dbReference type="PANTHER" id="PTHR43542">
    <property type="entry name" value="METHYLTRANSFERASE"/>
    <property type="match status" value="1"/>
</dbReference>
<proteinExistence type="predicted"/>
<dbReference type="EMBL" id="JAVDUI010000001">
    <property type="protein sequence ID" value="MDR6892844.1"/>
    <property type="molecule type" value="Genomic_DNA"/>
</dbReference>
<comment type="caution">
    <text evidence="4">The sequence shown here is derived from an EMBL/GenBank/DDBJ whole genome shotgun (WGS) entry which is preliminary data.</text>
</comment>
<dbReference type="SUPFAM" id="SSF53335">
    <property type="entry name" value="S-adenosyl-L-methionine-dependent methyltransferases"/>
    <property type="match status" value="1"/>
</dbReference>
<evidence type="ECO:0000256" key="3">
    <source>
        <dbReference type="SAM" id="MobiDB-lite"/>
    </source>
</evidence>
<dbReference type="GO" id="GO:0052913">
    <property type="term" value="F:16S rRNA (guanine(966)-N(2))-methyltransferase activity"/>
    <property type="evidence" value="ECO:0007669"/>
    <property type="project" value="UniProtKB-EC"/>
</dbReference>
<evidence type="ECO:0000256" key="1">
    <source>
        <dbReference type="ARBA" id="ARBA00022603"/>
    </source>
</evidence>
<sequence length="209" mass="21538">MSRIIAGAAGGLRLTSVPGAGTRPTTDRVKEAIFSRLESYGVLAGAEVLDLYAGSGALGLEALSRGAASVELVESHAGAARVCQQNARAVTSKLPGARAKVSRAKVESHVRSLAPGLDLVLVDPPYDVPNEQLTAVLEPVAAALAPGGTVVVERGKRTGEPQWPAGLTCEAVKTYGETTVFYLEATEAIETPGAEPSEHPSGESDPAER</sequence>
<gene>
    <name evidence="4" type="ORF">J2S35_001784</name>
</gene>
<dbReference type="NCBIfam" id="TIGR00095">
    <property type="entry name" value="16S rRNA (guanine(966)-N(2))-methyltransferase RsmD"/>
    <property type="match status" value="1"/>
</dbReference>